<keyword evidence="3" id="KW-1185">Reference proteome</keyword>
<dbReference type="InterPro" id="IPR019428">
    <property type="entry name" value="7TM_GPCR_serpentine_rcpt_Str"/>
</dbReference>
<keyword evidence="1" id="KW-1133">Transmembrane helix</keyword>
<proteinExistence type="predicted"/>
<dbReference type="AlphaFoldDB" id="A0A9P1IXD6"/>
<feature type="transmembrane region" description="Helical" evidence="1">
    <location>
        <begin position="101"/>
        <end position="125"/>
    </location>
</feature>
<gene>
    <name evidence="2" type="ORF">CAMP_LOCUS14534</name>
</gene>
<protein>
    <recommendedName>
        <fullName evidence="4">7TM GPCR serpentine receptor class x (Srx) domain-containing protein</fullName>
    </recommendedName>
</protein>
<reference evidence="2" key="1">
    <citation type="submission" date="2022-11" db="EMBL/GenBank/DDBJ databases">
        <authorList>
            <person name="Kikuchi T."/>
        </authorList>
    </citation>
    <scope>NUCLEOTIDE SEQUENCE</scope>
    <source>
        <strain evidence="2">PS1010</strain>
    </source>
</reference>
<dbReference type="PANTHER" id="PTHR46000">
    <property type="entry name" value="SEVEN TM RECEPTOR-RELATED"/>
    <property type="match status" value="1"/>
</dbReference>
<evidence type="ECO:0000313" key="3">
    <source>
        <dbReference type="Proteomes" id="UP001152747"/>
    </source>
</evidence>
<dbReference type="PANTHER" id="PTHR46000:SF10">
    <property type="entry name" value="SEVEN TM RECEPTOR"/>
    <property type="match status" value="1"/>
</dbReference>
<keyword evidence="1" id="KW-0812">Transmembrane</keyword>
<evidence type="ECO:0000313" key="2">
    <source>
        <dbReference type="EMBL" id="CAI5451897.1"/>
    </source>
</evidence>
<accession>A0A9P1IXD6</accession>
<dbReference type="Pfam" id="PF10326">
    <property type="entry name" value="7TM_GPCR_Str"/>
    <property type="match status" value="1"/>
</dbReference>
<comment type="caution">
    <text evidence="2">The sequence shown here is derived from an EMBL/GenBank/DDBJ whole genome shotgun (WGS) entry which is preliminary data.</text>
</comment>
<dbReference type="Proteomes" id="UP001152747">
    <property type="component" value="Unassembled WGS sequence"/>
</dbReference>
<evidence type="ECO:0008006" key="4">
    <source>
        <dbReference type="Google" id="ProtNLM"/>
    </source>
</evidence>
<sequence>MVCDYIFGTKSEDSLNYMRDAMLTDFYTNIEETPGFYFLPCFLDNKPDQLRWQCIGFIIVFSSIFVSQYIIIFYCGINMFRELNKVVFLKSKKYHRLQVELFRSLVFQVTAPTLIFYIPAMPILLRPYIPFEIDFQTGVLVASFGLYPPIDSIILMIVVTDYRKSIKIVFLDLFNCVKTLFVKIRYCC</sequence>
<feature type="transmembrane region" description="Helical" evidence="1">
    <location>
        <begin position="137"/>
        <end position="159"/>
    </location>
</feature>
<name>A0A9P1IXD6_9PELO</name>
<dbReference type="SUPFAM" id="SSF81321">
    <property type="entry name" value="Family A G protein-coupled receptor-like"/>
    <property type="match status" value="1"/>
</dbReference>
<dbReference type="EMBL" id="CANHGI010000005">
    <property type="protein sequence ID" value="CAI5451897.1"/>
    <property type="molecule type" value="Genomic_DNA"/>
</dbReference>
<feature type="transmembrane region" description="Helical" evidence="1">
    <location>
        <begin position="55"/>
        <end position="80"/>
    </location>
</feature>
<dbReference type="OrthoDB" id="5841141at2759"/>
<evidence type="ECO:0000256" key="1">
    <source>
        <dbReference type="SAM" id="Phobius"/>
    </source>
</evidence>
<organism evidence="2 3">
    <name type="scientific">Caenorhabditis angaria</name>
    <dbReference type="NCBI Taxonomy" id="860376"/>
    <lineage>
        <taxon>Eukaryota</taxon>
        <taxon>Metazoa</taxon>
        <taxon>Ecdysozoa</taxon>
        <taxon>Nematoda</taxon>
        <taxon>Chromadorea</taxon>
        <taxon>Rhabditida</taxon>
        <taxon>Rhabditina</taxon>
        <taxon>Rhabditomorpha</taxon>
        <taxon>Rhabditoidea</taxon>
        <taxon>Rhabditidae</taxon>
        <taxon>Peloderinae</taxon>
        <taxon>Caenorhabditis</taxon>
    </lineage>
</organism>
<keyword evidence="1" id="KW-0472">Membrane</keyword>